<dbReference type="PROSITE" id="PS50405">
    <property type="entry name" value="GST_CTER"/>
    <property type="match status" value="1"/>
</dbReference>
<dbReference type="Gene3D" id="1.20.1050.10">
    <property type="match status" value="1"/>
</dbReference>
<reference evidence="4" key="1">
    <citation type="submission" date="2018-06" db="EMBL/GenBank/DDBJ databases">
        <authorList>
            <person name="Zhirakovskaya E."/>
        </authorList>
    </citation>
    <scope>NUCLEOTIDE SEQUENCE</scope>
</reference>
<proteinExistence type="inferred from homology"/>
<evidence type="ECO:0000256" key="1">
    <source>
        <dbReference type="ARBA" id="ARBA00010007"/>
    </source>
</evidence>
<dbReference type="SUPFAM" id="SSF52833">
    <property type="entry name" value="Thioredoxin-like"/>
    <property type="match status" value="1"/>
</dbReference>
<feature type="domain" description="GST N-terminal" evidence="2">
    <location>
        <begin position="1"/>
        <end position="83"/>
    </location>
</feature>
<dbReference type="FunFam" id="1.20.1050.10:FF:000017">
    <property type="entry name" value="Maleylacetoacetate isomerase"/>
    <property type="match status" value="1"/>
</dbReference>
<dbReference type="PANTHER" id="PTHR42673">
    <property type="entry name" value="MALEYLACETOACETATE ISOMERASE"/>
    <property type="match status" value="1"/>
</dbReference>
<dbReference type="InterPro" id="IPR034333">
    <property type="entry name" value="GST_Zeta_N"/>
</dbReference>
<dbReference type="InterPro" id="IPR005955">
    <property type="entry name" value="GST_Zeta"/>
</dbReference>
<dbReference type="InterPro" id="IPR004045">
    <property type="entry name" value="Glutathione_S-Trfase_N"/>
</dbReference>
<protein>
    <submittedName>
        <fullName evidence="4">Maleylacetoacetate isomerase @ Glutathione S-transferase, zeta</fullName>
        <ecNumber evidence="4">2.5.1.18</ecNumber>
        <ecNumber evidence="4">5.2.1.2</ecNumber>
    </submittedName>
</protein>
<dbReference type="PANTHER" id="PTHR42673:SF21">
    <property type="entry name" value="GLUTATHIONE S-TRANSFERASE YFCF"/>
    <property type="match status" value="1"/>
</dbReference>
<feature type="domain" description="GST C-terminal" evidence="3">
    <location>
        <begin position="88"/>
        <end position="213"/>
    </location>
</feature>
<dbReference type="SFLD" id="SFLDG00358">
    <property type="entry name" value="Main_(cytGST)"/>
    <property type="match status" value="1"/>
</dbReference>
<dbReference type="CDD" id="cd03042">
    <property type="entry name" value="GST_N_Zeta"/>
    <property type="match status" value="1"/>
</dbReference>
<evidence type="ECO:0000259" key="2">
    <source>
        <dbReference type="PROSITE" id="PS50404"/>
    </source>
</evidence>
<evidence type="ECO:0000313" key="4">
    <source>
        <dbReference type="EMBL" id="VAW36413.1"/>
    </source>
</evidence>
<dbReference type="CDD" id="cd03191">
    <property type="entry name" value="GST_C_Zeta"/>
    <property type="match status" value="1"/>
</dbReference>
<sequence length="213" mass="24603">MKLYSYWRSTAAYRVRIALNIKRLEYKYEAIHLVKNGGEHYHDNYKSINPQSLVPAFATDDGQIITQSLAIIDYLEDAFPQYALYPQEPIQKAKAKAMALSIGCDIHPLNNLRVLKYLKNHDWQQPQIDQWYAHWIQQGFKAIEQQLVASAGRYCFADEITVADIFLVAQVYNANRFKVSMDAYPLIRQINSNCLKLQVFIDAAPENQPDNIC</sequence>
<keyword evidence="4" id="KW-0808">Transferase</keyword>
<dbReference type="EMBL" id="UOEW01000144">
    <property type="protein sequence ID" value="VAW36413.1"/>
    <property type="molecule type" value="Genomic_DNA"/>
</dbReference>
<dbReference type="GO" id="GO:0004364">
    <property type="term" value="F:glutathione transferase activity"/>
    <property type="evidence" value="ECO:0007669"/>
    <property type="project" value="UniProtKB-EC"/>
</dbReference>
<dbReference type="AlphaFoldDB" id="A0A3B0V7X1"/>
<dbReference type="SFLD" id="SFLDS00019">
    <property type="entry name" value="Glutathione_Transferase_(cytos"/>
    <property type="match status" value="1"/>
</dbReference>
<dbReference type="Pfam" id="PF13417">
    <property type="entry name" value="GST_N_3"/>
    <property type="match status" value="1"/>
</dbReference>
<dbReference type="GO" id="GO:0016034">
    <property type="term" value="F:maleylacetoacetate isomerase activity"/>
    <property type="evidence" value="ECO:0007669"/>
    <property type="project" value="UniProtKB-EC"/>
</dbReference>
<dbReference type="PROSITE" id="PS50404">
    <property type="entry name" value="GST_NTER"/>
    <property type="match status" value="1"/>
</dbReference>
<dbReference type="EC" id="2.5.1.18" evidence="4"/>
<dbReference type="EC" id="5.2.1.2" evidence="4"/>
<dbReference type="InterPro" id="IPR036282">
    <property type="entry name" value="Glutathione-S-Trfase_C_sf"/>
</dbReference>
<evidence type="ECO:0000259" key="3">
    <source>
        <dbReference type="PROSITE" id="PS50405"/>
    </source>
</evidence>
<dbReference type="InterPro" id="IPR040079">
    <property type="entry name" value="Glutathione_S-Trfase"/>
</dbReference>
<gene>
    <name evidence="4" type="ORF">MNBD_GAMMA01-181</name>
</gene>
<name>A0A3B0V7X1_9ZZZZ</name>
<keyword evidence="4" id="KW-0413">Isomerase</keyword>
<dbReference type="InterPro" id="IPR034330">
    <property type="entry name" value="GST_Zeta_C"/>
</dbReference>
<organism evidence="4">
    <name type="scientific">hydrothermal vent metagenome</name>
    <dbReference type="NCBI Taxonomy" id="652676"/>
    <lineage>
        <taxon>unclassified sequences</taxon>
        <taxon>metagenomes</taxon>
        <taxon>ecological metagenomes</taxon>
    </lineage>
</organism>
<dbReference type="GO" id="GO:0006559">
    <property type="term" value="P:L-phenylalanine catabolic process"/>
    <property type="evidence" value="ECO:0007669"/>
    <property type="project" value="TreeGrafter"/>
</dbReference>
<comment type="similarity">
    <text evidence="1">Belongs to the GST superfamily. Zeta family.</text>
</comment>
<dbReference type="GO" id="GO:0005737">
    <property type="term" value="C:cytoplasm"/>
    <property type="evidence" value="ECO:0007669"/>
    <property type="project" value="InterPro"/>
</dbReference>
<dbReference type="SUPFAM" id="SSF47616">
    <property type="entry name" value="GST C-terminal domain-like"/>
    <property type="match status" value="1"/>
</dbReference>
<dbReference type="Gene3D" id="3.40.30.10">
    <property type="entry name" value="Glutaredoxin"/>
    <property type="match status" value="1"/>
</dbReference>
<accession>A0A3B0V7X1</accession>
<dbReference type="InterPro" id="IPR010987">
    <property type="entry name" value="Glutathione-S-Trfase_C-like"/>
</dbReference>
<dbReference type="NCBIfam" id="TIGR01262">
    <property type="entry name" value="maiA"/>
    <property type="match status" value="1"/>
</dbReference>
<dbReference type="GO" id="GO:0006749">
    <property type="term" value="P:glutathione metabolic process"/>
    <property type="evidence" value="ECO:0007669"/>
    <property type="project" value="TreeGrafter"/>
</dbReference>
<dbReference type="InterPro" id="IPR036249">
    <property type="entry name" value="Thioredoxin-like_sf"/>
</dbReference>